<keyword evidence="1" id="KW-0732">Signal</keyword>
<name>A0ABV9WH32_9ACTN</name>
<reference evidence="3" key="1">
    <citation type="journal article" date="2019" name="Int. J. Syst. Evol. Microbiol.">
        <title>The Global Catalogue of Microorganisms (GCM) 10K type strain sequencing project: providing services to taxonomists for standard genome sequencing and annotation.</title>
        <authorList>
            <consortium name="The Broad Institute Genomics Platform"/>
            <consortium name="The Broad Institute Genome Sequencing Center for Infectious Disease"/>
            <person name="Wu L."/>
            <person name="Ma J."/>
        </authorList>
    </citation>
    <scope>NUCLEOTIDE SEQUENCE [LARGE SCALE GENOMIC DNA]</scope>
    <source>
        <strain evidence="3">CGMCC 4.7152</strain>
    </source>
</reference>
<feature type="signal peptide" evidence="1">
    <location>
        <begin position="1"/>
        <end position="35"/>
    </location>
</feature>
<dbReference type="RefSeq" id="WP_380128321.1">
    <property type="nucleotide sequence ID" value="NZ_JBHSIU010000130.1"/>
</dbReference>
<feature type="chain" id="PRO_5045259707" evidence="1">
    <location>
        <begin position="36"/>
        <end position="146"/>
    </location>
</feature>
<proteinExistence type="predicted"/>
<protein>
    <submittedName>
        <fullName evidence="2">Uncharacterized protein</fullName>
    </submittedName>
</protein>
<accession>A0ABV9WH32</accession>
<evidence type="ECO:0000256" key="1">
    <source>
        <dbReference type="SAM" id="SignalP"/>
    </source>
</evidence>
<evidence type="ECO:0000313" key="2">
    <source>
        <dbReference type="EMBL" id="MFC5007684.1"/>
    </source>
</evidence>
<dbReference type="EMBL" id="JBHSIU010000130">
    <property type="protein sequence ID" value="MFC5007684.1"/>
    <property type="molecule type" value="Genomic_DNA"/>
</dbReference>
<dbReference type="Proteomes" id="UP001595912">
    <property type="component" value="Unassembled WGS sequence"/>
</dbReference>
<comment type="caution">
    <text evidence="2">The sequence shown here is derived from an EMBL/GenBank/DDBJ whole genome shotgun (WGS) entry which is preliminary data.</text>
</comment>
<sequence length="146" mass="15727">MSGDRVMRTVIGRAATTLGAALLITGALPAALAHADAAGEYCRSNLDDYVDVWRGNGCFVSYGDKITVRDNVEDGLRVIVTWQTDYGRSDVCHNAKGGGTTVTCNYDMREDSRIRFEVCNRNGASGANINCTSWTPWLSISTGKPA</sequence>
<organism evidence="2 3">
    <name type="scientific">Dactylosporangium cerinum</name>
    <dbReference type="NCBI Taxonomy" id="1434730"/>
    <lineage>
        <taxon>Bacteria</taxon>
        <taxon>Bacillati</taxon>
        <taxon>Actinomycetota</taxon>
        <taxon>Actinomycetes</taxon>
        <taxon>Micromonosporales</taxon>
        <taxon>Micromonosporaceae</taxon>
        <taxon>Dactylosporangium</taxon>
    </lineage>
</organism>
<gene>
    <name evidence="2" type="ORF">ACFPIJ_58995</name>
</gene>
<evidence type="ECO:0000313" key="3">
    <source>
        <dbReference type="Proteomes" id="UP001595912"/>
    </source>
</evidence>
<keyword evidence="3" id="KW-1185">Reference proteome</keyword>